<dbReference type="Gene3D" id="3.20.20.210">
    <property type="match status" value="1"/>
</dbReference>
<dbReference type="PANTHER" id="PTHR47099">
    <property type="entry name" value="METHYLCOBAMIDE:COM METHYLTRANSFERASE MTBA"/>
    <property type="match status" value="1"/>
</dbReference>
<dbReference type="SUPFAM" id="SSF51726">
    <property type="entry name" value="UROD/MetE-like"/>
    <property type="match status" value="1"/>
</dbReference>
<dbReference type="EMBL" id="CP035945">
    <property type="protein sequence ID" value="QBE97068.1"/>
    <property type="molecule type" value="Genomic_DNA"/>
</dbReference>
<dbReference type="Proteomes" id="UP000289794">
    <property type="component" value="Chromosome"/>
</dbReference>
<protein>
    <recommendedName>
        <fullName evidence="1">Uroporphyrinogen decarboxylase (URO-D) domain-containing protein</fullName>
    </recommendedName>
</protein>
<feature type="domain" description="Uroporphyrinogen decarboxylase (URO-D)" evidence="1">
    <location>
        <begin position="161"/>
        <end position="349"/>
    </location>
</feature>
<dbReference type="InterPro" id="IPR000257">
    <property type="entry name" value="Uroporphyrinogen_deCOase"/>
</dbReference>
<reference evidence="2 3" key="1">
    <citation type="submission" date="2019-01" db="EMBL/GenBank/DDBJ databases">
        <title>PMF-metabolizing Aryl O-demethylase.</title>
        <authorList>
            <person name="Kim M."/>
        </authorList>
    </citation>
    <scope>NUCLEOTIDE SEQUENCE [LARGE SCALE GENOMIC DNA]</scope>
    <source>
        <strain evidence="2 3">PMF1</strain>
    </source>
</reference>
<dbReference type="InterPro" id="IPR052024">
    <property type="entry name" value="Methanogen_methyltrans"/>
</dbReference>
<proteinExistence type="predicted"/>
<evidence type="ECO:0000259" key="1">
    <source>
        <dbReference type="Pfam" id="PF01208"/>
    </source>
</evidence>
<name>A0A4V0Z7K0_9FIRM</name>
<dbReference type="GO" id="GO:0006779">
    <property type="term" value="P:porphyrin-containing compound biosynthetic process"/>
    <property type="evidence" value="ECO:0007669"/>
    <property type="project" value="InterPro"/>
</dbReference>
<gene>
    <name evidence="2" type="ORF">PMF13cell1_02621</name>
</gene>
<dbReference type="KEGG" id="bpro:PMF13cell1_02621"/>
<dbReference type="GO" id="GO:0004853">
    <property type="term" value="F:uroporphyrinogen decarboxylase activity"/>
    <property type="evidence" value="ECO:0007669"/>
    <property type="project" value="InterPro"/>
</dbReference>
<dbReference type="PANTHER" id="PTHR47099:SF1">
    <property type="entry name" value="METHYLCOBAMIDE:COM METHYLTRANSFERASE MTBA"/>
    <property type="match status" value="1"/>
</dbReference>
<dbReference type="InterPro" id="IPR038071">
    <property type="entry name" value="UROD/MetE-like_sf"/>
</dbReference>
<dbReference type="Pfam" id="PF01208">
    <property type="entry name" value="URO-D"/>
    <property type="match status" value="1"/>
</dbReference>
<dbReference type="AlphaFoldDB" id="A0A4V0Z7K0"/>
<accession>A0A4V0Z7K0</accession>
<sequence length="353" mass="39993">MNKKERFLTAIKGGTPDKVPYALISLYQNVQEAIIGHEITLPVYNGLNNAGWLGSPTEEAKVEPVFCCIPETAEKLNLDAMTIQVIPPMFVKKEIRGNDACVAGGIIDSGKVLRQCEEAMPDPDDSKLLEEIKNMVDMCRDYEFAVGAKIRLGASPTLLSLGMDNIAMMIAEEDDTFERCIEMYTNWTHRFNKNLMELGFDYFWTADDIAYTKSMLISPVMFREYFKDRMKYAMEPIKKPFIYHSDGNYSLVLDDLIEIGVDAIHPIERGSIDQDWLLKNYKGKLAMVGNIDINHILFDASVEEVYEDVRTRIETFGPGGGYVLADSNSVPGWCSPRNVMAMSEAVEKYRYIY</sequence>
<dbReference type="RefSeq" id="WP_130180987.1">
    <property type="nucleotide sequence ID" value="NZ_CP035945.1"/>
</dbReference>
<evidence type="ECO:0000313" key="3">
    <source>
        <dbReference type="Proteomes" id="UP000289794"/>
    </source>
</evidence>
<evidence type="ECO:0000313" key="2">
    <source>
        <dbReference type="EMBL" id="QBE97068.1"/>
    </source>
</evidence>
<organism evidence="2 3">
    <name type="scientific">Blautia producta</name>
    <dbReference type="NCBI Taxonomy" id="33035"/>
    <lineage>
        <taxon>Bacteria</taxon>
        <taxon>Bacillati</taxon>
        <taxon>Bacillota</taxon>
        <taxon>Clostridia</taxon>
        <taxon>Lachnospirales</taxon>
        <taxon>Lachnospiraceae</taxon>
        <taxon>Blautia</taxon>
    </lineage>
</organism>